<feature type="binding site" evidence="10 14">
    <location>
        <begin position="190"/>
        <end position="191"/>
    </location>
    <ligand>
        <name>substrate</name>
    </ligand>
</feature>
<evidence type="ECO:0000313" key="15">
    <source>
        <dbReference type="EMBL" id="BBE31092.1"/>
    </source>
</evidence>
<feature type="binding site" evidence="10">
    <location>
        <begin position="168"/>
        <end position="170"/>
    </location>
    <ligand>
        <name>substrate</name>
    </ligand>
</feature>
<sequence length="210" mass="23624">MVKIFPSILAANFANLEKDLKNVENNVDGFHMDIMDGRFVPNISFGFPVLESLRKITNKYFDTHLMIVEPDNYIERFSKVSDSITVHYEATTHLHRTISQIKKFDCEAGVSLNPHTPVSLLEEILPYLDKVLIMSVNPGFGGQKFIETTYNKIRKLKDMNSNVEIMIDGGVNPNNIDKLVKAGASSFVVGSAVFKTSDPNKAIKEMRDIL</sequence>
<dbReference type="Pfam" id="PF00834">
    <property type="entry name" value="Ribul_P_3_epim"/>
    <property type="match status" value="1"/>
</dbReference>
<dbReference type="KEGG" id="ocy:OSSY52_12330"/>
<evidence type="ECO:0000313" key="16">
    <source>
        <dbReference type="Proteomes" id="UP000516361"/>
    </source>
</evidence>
<dbReference type="InterPro" id="IPR026019">
    <property type="entry name" value="Ribul_P_3_epim"/>
</dbReference>
<keyword evidence="13" id="KW-0464">Manganese</keyword>
<dbReference type="RefSeq" id="WP_190613421.1">
    <property type="nucleotide sequence ID" value="NZ_AP018712.1"/>
</dbReference>
<evidence type="ECO:0000256" key="4">
    <source>
        <dbReference type="ARBA" id="ARBA00001947"/>
    </source>
</evidence>
<feature type="binding site" evidence="10 13">
    <location>
        <position position="31"/>
    </location>
    <ligand>
        <name>a divalent metal cation</name>
        <dbReference type="ChEBI" id="CHEBI:60240"/>
    </ligand>
</feature>
<protein>
    <recommendedName>
        <fullName evidence="7 10">Ribulose-phosphate 3-epimerase</fullName>
        <ecNumber evidence="7 10">5.1.3.1</ecNumber>
    </recommendedName>
</protein>
<dbReference type="CDD" id="cd00429">
    <property type="entry name" value="RPE"/>
    <property type="match status" value="1"/>
</dbReference>
<dbReference type="EC" id="5.1.3.1" evidence="7 10"/>
<evidence type="ECO:0000256" key="6">
    <source>
        <dbReference type="ARBA" id="ARBA00009541"/>
    </source>
</evidence>
<evidence type="ECO:0000256" key="12">
    <source>
        <dbReference type="PIRSR" id="PIRSR001461-1"/>
    </source>
</evidence>
<comment type="cofactor">
    <cofactor evidence="2">
        <name>Mn(2+)</name>
        <dbReference type="ChEBI" id="CHEBI:29035"/>
    </cofactor>
</comment>
<dbReference type="PROSITE" id="PS01086">
    <property type="entry name" value="RIBUL_P_3_EPIMER_2"/>
    <property type="match status" value="1"/>
</dbReference>
<evidence type="ECO:0000256" key="7">
    <source>
        <dbReference type="ARBA" id="ARBA00013188"/>
    </source>
</evidence>
<keyword evidence="8 10" id="KW-0479">Metal-binding</keyword>
<accession>A0A7G1GAC1</accession>
<feature type="active site" description="Proton acceptor" evidence="10 12">
    <location>
        <position position="33"/>
    </location>
</feature>
<keyword evidence="9 10" id="KW-0413">Isomerase</keyword>
<evidence type="ECO:0000256" key="13">
    <source>
        <dbReference type="PIRSR" id="PIRSR001461-2"/>
    </source>
</evidence>
<comment type="function">
    <text evidence="10">Catalyzes the reversible epimerization of D-ribulose 5-phosphate to D-xylulose 5-phosphate.</text>
</comment>
<evidence type="ECO:0000256" key="2">
    <source>
        <dbReference type="ARBA" id="ARBA00001936"/>
    </source>
</evidence>
<gene>
    <name evidence="10 15" type="primary">rpe</name>
    <name evidence="15" type="ORF">OSSY52_12330</name>
</gene>
<proteinExistence type="inferred from homology"/>
<evidence type="ECO:0000256" key="5">
    <source>
        <dbReference type="ARBA" id="ARBA00001954"/>
    </source>
</evidence>
<dbReference type="InterPro" id="IPR011060">
    <property type="entry name" value="RibuloseP-bd_barrel"/>
</dbReference>
<comment type="similarity">
    <text evidence="6 10 11">Belongs to the ribulose-phosphate 3-epimerase family.</text>
</comment>
<feature type="binding site" evidence="10 13">
    <location>
        <position position="33"/>
    </location>
    <ligand>
        <name>a divalent metal cation</name>
        <dbReference type="ChEBI" id="CHEBI:60240"/>
    </ligand>
</feature>
<feature type="binding site" evidence="10 14">
    <location>
        <position position="64"/>
    </location>
    <ligand>
        <name>substrate</name>
    </ligand>
</feature>
<evidence type="ECO:0000256" key="1">
    <source>
        <dbReference type="ARBA" id="ARBA00001782"/>
    </source>
</evidence>
<organism evidence="15 16">
    <name type="scientific">Tepiditoga spiralis</name>
    <dbReference type="NCBI Taxonomy" id="2108365"/>
    <lineage>
        <taxon>Bacteria</taxon>
        <taxon>Thermotogati</taxon>
        <taxon>Thermotogota</taxon>
        <taxon>Thermotogae</taxon>
        <taxon>Petrotogales</taxon>
        <taxon>Petrotogaceae</taxon>
        <taxon>Tepiditoga</taxon>
    </lineage>
</organism>
<dbReference type="InterPro" id="IPR000056">
    <property type="entry name" value="Ribul_P_3_epim-like"/>
</dbReference>
<comment type="catalytic activity">
    <reaction evidence="1 10 11">
        <text>D-ribulose 5-phosphate = D-xylulose 5-phosphate</text>
        <dbReference type="Rhea" id="RHEA:13677"/>
        <dbReference type="ChEBI" id="CHEBI:57737"/>
        <dbReference type="ChEBI" id="CHEBI:58121"/>
        <dbReference type="EC" id="5.1.3.1"/>
    </reaction>
</comment>
<dbReference type="InParanoid" id="A0A7G1GAC1"/>
<reference evidence="15 16" key="1">
    <citation type="submission" date="2018-06" db="EMBL/GenBank/DDBJ databases">
        <title>Genome sequencing of Oceanotoga sp. sy52.</title>
        <authorList>
            <person name="Mori K."/>
        </authorList>
    </citation>
    <scope>NUCLEOTIDE SEQUENCE [LARGE SCALE GENOMIC DNA]</scope>
    <source>
        <strain evidence="16">sy52</strain>
    </source>
</reference>
<keyword evidence="16" id="KW-1185">Reference proteome</keyword>
<evidence type="ECO:0000256" key="3">
    <source>
        <dbReference type="ARBA" id="ARBA00001941"/>
    </source>
</evidence>
<keyword evidence="13" id="KW-0170">Cobalt</keyword>
<dbReference type="GO" id="GO:0005737">
    <property type="term" value="C:cytoplasm"/>
    <property type="evidence" value="ECO:0007669"/>
    <property type="project" value="UniProtKB-ARBA"/>
</dbReference>
<comment type="pathway">
    <text evidence="10">Carbohydrate degradation.</text>
</comment>
<dbReference type="GO" id="GO:0046872">
    <property type="term" value="F:metal ion binding"/>
    <property type="evidence" value="ECO:0007669"/>
    <property type="project" value="UniProtKB-UniRule"/>
</dbReference>
<evidence type="ECO:0000256" key="11">
    <source>
        <dbReference type="PIRNR" id="PIRNR001461"/>
    </source>
</evidence>
<dbReference type="AlphaFoldDB" id="A0A7G1GAC1"/>
<comment type="cofactor">
    <cofactor evidence="5">
        <name>Fe(2+)</name>
        <dbReference type="ChEBI" id="CHEBI:29033"/>
    </cofactor>
</comment>
<dbReference type="SUPFAM" id="SSF51366">
    <property type="entry name" value="Ribulose-phoshate binding barrel"/>
    <property type="match status" value="1"/>
</dbReference>
<evidence type="ECO:0000256" key="9">
    <source>
        <dbReference type="ARBA" id="ARBA00023235"/>
    </source>
</evidence>
<comment type="cofactor">
    <cofactor evidence="4">
        <name>Zn(2+)</name>
        <dbReference type="ChEBI" id="CHEBI:29105"/>
    </cofactor>
</comment>
<dbReference type="FunCoup" id="A0A7G1GAC1">
    <property type="interactions" value="416"/>
</dbReference>
<comment type="cofactor">
    <cofactor evidence="10 13">
        <name>a divalent metal cation</name>
        <dbReference type="ChEBI" id="CHEBI:60240"/>
    </cofactor>
    <text evidence="10 13">Binds 1 divalent metal cation per subunit.</text>
</comment>
<dbReference type="HAMAP" id="MF_02227">
    <property type="entry name" value="RPE"/>
    <property type="match status" value="1"/>
</dbReference>
<feature type="binding site" evidence="10 14">
    <location>
        <position position="7"/>
    </location>
    <ligand>
        <name>substrate</name>
    </ligand>
</feature>
<dbReference type="Gene3D" id="3.20.20.70">
    <property type="entry name" value="Aldolase class I"/>
    <property type="match status" value="1"/>
</dbReference>
<feature type="active site" description="Proton donor" evidence="10 12">
    <location>
        <position position="168"/>
    </location>
</feature>
<feature type="binding site" evidence="10 13">
    <location>
        <position position="168"/>
    </location>
    <ligand>
        <name>a divalent metal cation</name>
        <dbReference type="ChEBI" id="CHEBI:60240"/>
    </ligand>
</feature>
<dbReference type="InterPro" id="IPR013785">
    <property type="entry name" value="Aldolase_TIM"/>
</dbReference>
<dbReference type="NCBIfam" id="NF004076">
    <property type="entry name" value="PRK05581.1-4"/>
    <property type="match status" value="1"/>
</dbReference>
<dbReference type="GO" id="GO:0006098">
    <property type="term" value="P:pentose-phosphate shunt"/>
    <property type="evidence" value="ECO:0007669"/>
    <property type="project" value="UniProtKB-UniRule"/>
</dbReference>
<dbReference type="FunFam" id="3.20.20.70:FF:000004">
    <property type="entry name" value="Ribulose-phosphate 3-epimerase"/>
    <property type="match status" value="1"/>
</dbReference>
<dbReference type="PIRSF" id="PIRSF001461">
    <property type="entry name" value="RPE"/>
    <property type="match status" value="1"/>
</dbReference>
<name>A0A7G1GAC1_9BACT</name>
<feature type="binding site" evidence="10 13">
    <location>
        <position position="64"/>
    </location>
    <ligand>
        <name>a divalent metal cation</name>
        <dbReference type="ChEBI" id="CHEBI:60240"/>
    </ligand>
</feature>
<dbReference type="Proteomes" id="UP000516361">
    <property type="component" value="Chromosome"/>
</dbReference>
<dbReference type="EMBL" id="AP018712">
    <property type="protein sequence ID" value="BBE31092.1"/>
    <property type="molecule type" value="Genomic_DNA"/>
</dbReference>
<evidence type="ECO:0000256" key="14">
    <source>
        <dbReference type="PIRSR" id="PIRSR001461-3"/>
    </source>
</evidence>
<feature type="binding site" evidence="10 14">
    <location>
        <begin position="139"/>
        <end position="142"/>
    </location>
    <ligand>
        <name>substrate</name>
    </ligand>
</feature>
<dbReference type="GO" id="GO:0004750">
    <property type="term" value="F:D-ribulose-phosphate 3-epimerase activity"/>
    <property type="evidence" value="ECO:0007669"/>
    <property type="project" value="UniProtKB-UniRule"/>
</dbReference>
<evidence type="ECO:0000256" key="8">
    <source>
        <dbReference type="ARBA" id="ARBA00022723"/>
    </source>
</evidence>
<dbReference type="GO" id="GO:0019323">
    <property type="term" value="P:pentose catabolic process"/>
    <property type="evidence" value="ECO:0007669"/>
    <property type="project" value="UniProtKB-UniRule"/>
</dbReference>
<keyword evidence="13" id="KW-0862">Zinc</keyword>
<dbReference type="PROSITE" id="PS01085">
    <property type="entry name" value="RIBUL_P_3_EPIMER_1"/>
    <property type="match status" value="1"/>
</dbReference>
<evidence type="ECO:0000256" key="10">
    <source>
        <dbReference type="HAMAP-Rule" id="MF_02227"/>
    </source>
</evidence>
<keyword evidence="10 11" id="KW-0119">Carbohydrate metabolism</keyword>
<dbReference type="PANTHER" id="PTHR11749">
    <property type="entry name" value="RIBULOSE-5-PHOSPHATE-3-EPIMERASE"/>
    <property type="match status" value="1"/>
</dbReference>
<feature type="binding site" evidence="14">
    <location>
        <position position="170"/>
    </location>
    <ligand>
        <name>substrate</name>
    </ligand>
</feature>
<comment type="cofactor">
    <cofactor evidence="3">
        <name>Co(2+)</name>
        <dbReference type="ChEBI" id="CHEBI:48828"/>
    </cofactor>
</comment>
<dbReference type="NCBIfam" id="TIGR01163">
    <property type="entry name" value="rpe"/>
    <property type="match status" value="1"/>
</dbReference>